<organism evidence="9 10">
    <name type="scientific">Thermogemmatispora tikiterensis</name>
    <dbReference type="NCBI Taxonomy" id="1825093"/>
    <lineage>
        <taxon>Bacteria</taxon>
        <taxon>Bacillati</taxon>
        <taxon>Chloroflexota</taxon>
        <taxon>Ktedonobacteria</taxon>
        <taxon>Thermogemmatisporales</taxon>
        <taxon>Thermogemmatisporaceae</taxon>
        <taxon>Thermogemmatispora</taxon>
    </lineage>
</organism>
<dbReference type="InterPro" id="IPR021147">
    <property type="entry name" value="DUF697"/>
</dbReference>
<name>A0A328VKX6_9CHLR</name>
<evidence type="ECO:0000256" key="5">
    <source>
        <dbReference type="ARBA" id="ARBA00023134"/>
    </source>
</evidence>
<proteinExistence type="predicted"/>
<gene>
    <name evidence="9" type="ORF">A4R35_04855</name>
</gene>
<dbReference type="PANTHER" id="PTHR42714:SF2">
    <property type="entry name" value="TRNA MODIFICATION GTPASE GTPBP3, MITOCHONDRIAL"/>
    <property type="match status" value="1"/>
</dbReference>
<dbReference type="NCBIfam" id="TIGR00231">
    <property type="entry name" value="small_GTP"/>
    <property type="match status" value="1"/>
</dbReference>
<evidence type="ECO:0000256" key="2">
    <source>
        <dbReference type="ARBA" id="ARBA00022692"/>
    </source>
</evidence>
<dbReference type="Gene3D" id="3.40.50.300">
    <property type="entry name" value="P-loop containing nucleotide triphosphate hydrolases"/>
    <property type="match status" value="1"/>
</dbReference>
<dbReference type="OrthoDB" id="9805918at2"/>
<dbReference type="GO" id="GO:0005737">
    <property type="term" value="C:cytoplasm"/>
    <property type="evidence" value="ECO:0007669"/>
    <property type="project" value="TreeGrafter"/>
</dbReference>
<dbReference type="GO" id="GO:0002098">
    <property type="term" value="P:tRNA wobble uridine modification"/>
    <property type="evidence" value="ECO:0007669"/>
    <property type="project" value="TreeGrafter"/>
</dbReference>
<evidence type="ECO:0000313" key="9">
    <source>
        <dbReference type="EMBL" id="RAQ94855.1"/>
    </source>
</evidence>
<dbReference type="GO" id="GO:0030488">
    <property type="term" value="P:tRNA methylation"/>
    <property type="evidence" value="ECO:0007669"/>
    <property type="project" value="TreeGrafter"/>
</dbReference>
<dbReference type="Proteomes" id="UP000248706">
    <property type="component" value="Unassembled WGS sequence"/>
</dbReference>
<dbReference type="Pfam" id="PF01926">
    <property type="entry name" value="MMR_HSR1"/>
    <property type="match status" value="1"/>
</dbReference>
<sequence>MAQKKPISSASEETTKKNIVEQLLPRAFRKSERPKSVRELGLSVLKNLPANLALMQAFMRAVNWKQAHEEVMAGLSNTVVIVGRPNSGKSTLFNKIMGKNISLVSPDAGTTRALVPAEFGPFTLIDTPGHLPEITRGALEQASVIVLLLDGVRGLQAEDRELYNEVKALNKPAVIAVNKVDALPAGLDGDRLATEIAVRLGVAGVIPISAQNGQNIAEELIPAIIEASPEAALVIGRELPAFRRSAAQRIIRNATLLSLAAGLEPVPFIDIPIILGTQVRLVLRLAALYGEPISSSEAMRHARELILTMVGGAGLRYLAEQVAKAVPVGGDLVAGAIAAAGTWAIGQVALEYYDSGKQLTPRRLQQLYRWFYRRFRQERTIEELQRYAREERDERLLPGGIEPAPSGAGPEPGRSE</sequence>
<evidence type="ECO:0000256" key="1">
    <source>
        <dbReference type="ARBA" id="ARBA00004141"/>
    </source>
</evidence>
<keyword evidence="2" id="KW-0812">Transmembrane</keyword>
<dbReference type="Pfam" id="PF05128">
    <property type="entry name" value="DUF697"/>
    <property type="match status" value="1"/>
</dbReference>
<dbReference type="SMART" id="SM00382">
    <property type="entry name" value="AAA"/>
    <property type="match status" value="1"/>
</dbReference>
<evidence type="ECO:0000313" key="10">
    <source>
        <dbReference type="Proteomes" id="UP000248706"/>
    </source>
</evidence>
<comment type="caution">
    <text evidence="9">The sequence shown here is derived from an EMBL/GenBank/DDBJ whole genome shotgun (WGS) entry which is preliminary data.</text>
</comment>
<reference evidence="9 10" key="1">
    <citation type="submission" date="2016-08" db="EMBL/GenBank/DDBJ databases">
        <title>Analysis of Carbohydrate Active Enzymes in Thermogemmatispora T81 Reveals Carbohydrate Degradation Ability.</title>
        <authorList>
            <person name="Tomazini A."/>
            <person name="Lal S."/>
            <person name="Stott M."/>
            <person name="Henrissat B."/>
            <person name="Polikarpov I."/>
            <person name="Sparling R."/>
            <person name="Levin D.B."/>
        </authorList>
    </citation>
    <scope>NUCLEOTIDE SEQUENCE [LARGE SCALE GENOMIC DNA]</scope>
    <source>
        <strain evidence="9 10">T81</strain>
    </source>
</reference>
<evidence type="ECO:0000259" key="8">
    <source>
        <dbReference type="SMART" id="SM00382"/>
    </source>
</evidence>
<dbReference type="InterPro" id="IPR006073">
    <property type="entry name" value="GTP-bd"/>
</dbReference>
<dbReference type="SUPFAM" id="SSF52540">
    <property type="entry name" value="P-loop containing nucleoside triphosphate hydrolases"/>
    <property type="match status" value="1"/>
</dbReference>
<keyword evidence="10" id="KW-1185">Reference proteome</keyword>
<dbReference type="InterPro" id="IPR005225">
    <property type="entry name" value="Small_GTP-bd"/>
</dbReference>
<accession>A0A328VKX6</accession>
<dbReference type="EMBL" id="MCIF01000002">
    <property type="protein sequence ID" value="RAQ94855.1"/>
    <property type="molecule type" value="Genomic_DNA"/>
</dbReference>
<feature type="region of interest" description="Disordered" evidence="7">
    <location>
        <begin position="392"/>
        <end position="416"/>
    </location>
</feature>
<evidence type="ECO:0000256" key="6">
    <source>
        <dbReference type="ARBA" id="ARBA00023136"/>
    </source>
</evidence>
<dbReference type="GO" id="GO:0005525">
    <property type="term" value="F:GTP binding"/>
    <property type="evidence" value="ECO:0007669"/>
    <property type="project" value="UniProtKB-KW"/>
</dbReference>
<keyword evidence="6" id="KW-0472">Membrane</keyword>
<keyword evidence="3" id="KW-0547">Nucleotide-binding</keyword>
<dbReference type="GO" id="GO:0016020">
    <property type="term" value="C:membrane"/>
    <property type="evidence" value="ECO:0007669"/>
    <property type="project" value="UniProtKB-SubCell"/>
</dbReference>
<evidence type="ECO:0000256" key="7">
    <source>
        <dbReference type="SAM" id="MobiDB-lite"/>
    </source>
</evidence>
<dbReference type="InterPro" id="IPR027417">
    <property type="entry name" value="P-loop_NTPase"/>
</dbReference>
<dbReference type="RefSeq" id="WP_112427093.1">
    <property type="nucleotide sequence ID" value="NZ_MCIF01000002.1"/>
</dbReference>
<keyword evidence="4" id="KW-1133">Transmembrane helix</keyword>
<keyword evidence="5" id="KW-0342">GTP-binding</keyword>
<dbReference type="AlphaFoldDB" id="A0A328VKX6"/>
<evidence type="ECO:0000256" key="4">
    <source>
        <dbReference type="ARBA" id="ARBA00022989"/>
    </source>
</evidence>
<feature type="compositionally biased region" description="Low complexity" evidence="7">
    <location>
        <begin position="398"/>
        <end position="416"/>
    </location>
</feature>
<dbReference type="PANTHER" id="PTHR42714">
    <property type="entry name" value="TRNA MODIFICATION GTPASE GTPBP3"/>
    <property type="match status" value="1"/>
</dbReference>
<evidence type="ECO:0000256" key="3">
    <source>
        <dbReference type="ARBA" id="ARBA00022741"/>
    </source>
</evidence>
<dbReference type="InterPro" id="IPR003593">
    <property type="entry name" value="AAA+_ATPase"/>
</dbReference>
<dbReference type="PRINTS" id="PR00326">
    <property type="entry name" value="GTP1OBG"/>
</dbReference>
<comment type="subcellular location">
    <subcellularLocation>
        <location evidence="1">Membrane</location>
        <topology evidence="1">Multi-pass membrane protein</topology>
    </subcellularLocation>
</comment>
<feature type="domain" description="AAA+ ATPase" evidence="8">
    <location>
        <begin position="75"/>
        <end position="202"/>
    </location>
</feature>
<protein>
    <recommendedName>
        <fullName evidence="8">AAA+ ATPase domain-containing protein</fullName>
    </recommendedName>
</protein>